<keyword evidence="3" id="KW-1185">Reference proteome</keyword>
<dbReference type="OrthoDB" id="5849015at2"/>
<proteinExistence type="predicted"/>
<comment type="caution">
    <text evidence="2">The sequence shown here is derived from an EMBL/GenBank/DDBJ whole genome shotgun (WGS) entry which is preliminary data.</text>
</comment>
<dbReference type="Proteomes" id="UP000290287">
    <property type="component" value="Unassembled WGS sequence"/>
</dbReference>
<name>A0A4Q0YUG5_9GAMM</name>
<organism evidence="2 3">
    <name type="scientific">Veronia nyctiphanis</name>
    <dbReference type="NCBI Taxonomy" id="1278244"/>
    <lineage>
        <taxon>Bacteria</taxon>
        <taxon>Pseudomonadati</taxon>
        <taxon>Pseudomonadota</taxon>
        <taxon>Gammaproteobacteria</taxon>
        <taxon>Vibrionales</taxon>
        <taxon>Vibrionaceae</taxon>
        <taxon>Veronia</taxon>
    </lineage>
</organism>
<keyword evidence="1" id="KW-0732">Signal</keyword>
<protein>
    <submittedName>
        <fullName evidence="2">Uncharacterized protein</fullName>
    </submittedName>
</protein>
<evidence type="ECO:0000313" key="3">
    <source>
        <dbReference type="Proteomes" id="UP000290287"/>
    </source>
</evidence>
<gene>
    <name evidence="2" type="ORF">CS022_01715</name>
</gene>
<feature type="signal peptide" evidence="1">
    <location>
        <begin position="1"/>
        <end position="19"/>
    </location>
</feature>
<evidence type="ECO:0000256" key="1">
    <source>
        <dbReference type="SAM" id="SignalP"/>
    </source>
</evidence>
<reference evidence="2 3" key="1">
    <citation type="submission" date="2017-10" db="EMBL/GenBank/DDBJ databases">
        <title>Nyctiphanis sp. nov., isolated from the stomach of the euphausiid Nyctiphanes simplex (Hansen, 1911) in the Gulf of California.</title>
        <authorList>
            <person name="Gomez-Gil B."/>
            <person name="Aguilar-Mendez M."/>
            <person name="Lopez-Cortes A."/>
            <person name="Gomez-Gutierrez J."/>
            <person name="Roque A."/>
            <person name="Lang E."/>
            <person name="Gonzalez-Castillo A."/>
        </authorList>
    </citation>
    <scope>NUCLEOTIDE SEQUENCE [LARGE SCALE GENOMIC DNA]</scope>
    <source>
        <strain evidence="2 3">CAIM 600</strain>
    </source>
</reference>
<sequence>MKTIKLPIFLAFFSFSLSAYEINSTGDTALSPSKFVSDNGSPEVIFEHANAECLSNCRKSLTIGNHKYTYSTDSSLVSQSRYRRDSWALVQESYQGADNHVVNFWMVNAVSQSRWASIGECASAKTIAIDKSGRLICVDGSKLHIVSKDDAEEIELPVEPIIASLNNNLDGELAIALIDKQTMELQVSTLSRLVRDPDTAWQSVQTKLHLRSDFDDTLVVFPENDETIAVASYEYVNVFNKGLATYLFTYGKAPTRRVVANSFKRNYGFNPDLYLEDGDLIVSAFDSTQGERYGYQIAVDELYEPEPFQSFFSSPARVDLLAGYGVMSANWLVNQEVDISME</sequence>
<dbReference type="AlphaFoldDB" id="A0A4Q0YUG5"/>
<evidence type="ECO:0000313" key="2">
    <source>
        <dbReference type="EMBL" id="RXJ74927.1"/>
    </source>
</evidence>
<dbReference type="EMBL" id="PEIB01000001">
    <property type="protein sequence ID" value="RXJ74927.1"/>
    <property type="molecule type" value="Genomic_DNA"/>
</dbReference>
<feature type="chain" id="PRO_5020293213" evidence="1">
    <location>
        <begin position="20"/>
        <end position="342"/>
    </location>
</feature>
<dbReference type="RefSeq" id="WP_129120815.1">
    <property type="nucleotide sequence ID" value="NZ_PEIB01000001.1"/>
</dbReference>
<accession>A0A4Q0YUG5</accession>